<keyword evidence="12 16" id="KW-0560">Oxidoreductase</keyword>
<organism evidence="18 19">
    <name type="scientific">candidate division WWE3 bacterium CG_4_9_14_0_2_um_filter_48_10</name>
    <dbReference type="NCBI Taxonomy" id="1975078"/>
    <lineage>
        <taxon>Bacteria</taxon>
        <taxon>Katanobacteria</taxon>
    </lineage>
</organism>
<keyword evidence="11 16" id="KW-0573">Peptidoglycan synthesis</keyword>
<dbReference type="AlphaFoldDB" id="A0A2M8EJH6"/>
<dbReference type="PANTHER" id="PTHR21071">
    <property type="entry name" value="UDP-N-ACETYLENOLPYRUVOYLGLUCOSAMINE REDUCTASE"/>
    <property type="match status" value="1"/>
</dbReference>
<dbReference type="InterPro" id="IPR016167">
    <property type="entry name" value="FAD-bd_PCMH_sub1"/>
</dbReference>
<reference evidence="19" key="1">
    <citation type="submission" date="2017-09" db="EMBL/GenBank/DDBJ databases">
        <title>Depth-based differentiation of microbial function through sediment-hosted aquifers and enrichment of novel symbionts in the deep terrestrial subsurface.</title>
        <authorList>
            <person name="Probst A.J."/>
            <person name="Ladd B."/>
            <person name="Jarett J.K."/>
            <person name="Geller-Mcgrath D.E."/>
            <person name="Sieber C.M.K."/>
            <person name="Emerson J.B."/>
            <person name="Anantharaman K."/>
            <person name="Thomas B.C."/>
            <person name="Malmstrom R."/>
            <person name="Stieglmeier M."/>
            <person name="Klingl A."/>
            <person name="Woyke T."/>
            <person name="Ryan C.M."/>
            <person name="Banfield J.F."/>
        </authorList>
    </citation>
    <scope>NUCLEOTIDE SEQUENCE [LARGE SCALE GENOMIC DNA]</scope>
</reference>
<evidence type="ECO:0000256" key="11">
    <source>
        <dbReference type="ARBA" id="ARBA00022984"/>
    </source>
</evidence>
<dbReference type="HAMAP" id="MF_00037">
    <property type="entry name" value="MurB"/>
    <property type="match status" value="1"/>
</dbReference>
<keyword evidence="14 16" id="KW-0961">Cell wall biogenesis/degradation</keyword>
<accession>A0A2M8EJH6</accession>
<evidence type="ECO:0000259" key="17">
    <source>
        <dbReference type="PROSITE" id="PS51387"/>
    </source>
</evidence>
<evidence type="ECO:0000256" key="12">
    <source>
        <dbReference type="ARBA" id="ARBA00023002"/>
    </source>
</evidence>
<comment type="cofactor">
    <cofactor evidence="1 16">
        <name>FAD</name>
        <dbReference type="ChEBI" id="CHEBI:57692"/>
    </cofactor>
</comment>
<comment type="function">
    <text evidence="2 16">Cell wall formation.</text>
</comment>
<evidence type="ECO:0000256" key="5">
    <source>
        <dbReference type="ARBA" id="ARBA00022490"/>
    </source>
</evidence>
<dbReference type="GO" id="GO:0008360">
    <property type="term" value="P:regulation of cell shape"/>
    <property type="evidence" value="ECO:0007669"/>
    <property type="project" value="UniProtKB-KW"/>
</dbReference>
<evidence type="ECO:0000256" key="3">
    <source>
        <dbReference type="ARBA" id="ARBA00004496"/>
    </source>
</evidence>
<keyword evidence="6 16" id="KW-0132">Cell division</keyword>
<comment type="catalytic activity">
    <reaction evidence="15 16">
        <text>UDP-N-acetyl-alpha-D-muramate + NADP(+) = UDP-N-acetyl-3-O-(1-carboxyvinyl)-alpha-D-glucosamine + NADPH + H(+)</text>
        <dbReference type="Rhea" id="RHEA:12248"/>
        <dbReference type="ChEBI" id="CHEBI:15378"/>
        <dbReference type="ChEBI" id="CHEBI:57783"/>
        <dbReference type="ChEBI" id="CHEBI:58349"/>
        <dbReference type="ChEBI" id="CHEBI:68483"/>
        <dbReference type="ChEBI" id="CHEBI:70757"/>
        <dbReference type="EC" id="1.3.1.98"/>
    </reaction>
</comment>
<keyword evidence="9 16" id="KW-0521">NADP</keyword>
<dbReference type="Pfam" id="PF01565">
    <property type="entry name" value="FAD_binding_4"/>
    <property type="match status" value="1"/>
</dbReference>
<comment type="similarity">
    <text evidence="16">Belongs to the MurB family.</text>
</comment>
<keyword evidence="10 16" id="KW-0133">Cell shape</keyword>
<dbReference type="Gene3D" id="3.30.43.10">
    <property type="entry name" value="Uridine Diphospho-n-acetylenolpyruvylglucosamine Reductase, domain 2"/>
    <property type="match status" value="1"/>
</dbReference>
<feature type="active site" description="Proton donor" evidence="16">
    <location>
        <position position="212"/>
    </location>
</feature>
<sequence length="309" mass="33790">MEIKGLTGVQENVPLALLTAFKIGGPARYFYTAKTKEDVIRAVKVVREVGLPFFILGGGSNLLVADKGFAGLVMQIKGQKSGIKDGKIIAEAGVLLGEVVVDSIQAGLAGLEWAVGIPGTVGGAVFGNAGAFGHHFSETVEKVEILDENNMTRLFLVSDCRFGYRESIFEEKPWVILEVTLKLKKGDPSESQRLVQEYLIRRQVPPYPSAGSIFKNLEVGGLRLEARKMIPKEKIKGGMVPTAYLIEECGLKGRKIGGAKISKEHANMIVNLGEAKAKDVVALIELCREKVKERFKIELEEEIRYVGEF</sequence>
<dbReference type="Proteomes" id="UP000228781">
    <property type="component" value="Unassembled WGS sequence"/>
</dbReference>
<keyword evidence="13 16" id="KW-0131">Cell cycle</keyword>
<protein>
    <recommendedName>
        <fullName evidence="16">UDP-N-acetylenolpyruvoylglucosamine reductase</fullName>
        <ecNumber evidence="16">1.3.1.98</ecNumber>
    </recommendedName>
    <alternativeName>
        <fullName evidence="16">UDP-N-acetylmuramate dehydrogenase</fullName>
    </alternativeName>
</protein>
<dbReference type="InterPro" id="IPR016166">
    <property type="entry name" value="FAD-bd_PCMH"/>
</dbReference>
<dbReference type="GO" id="GO:0051301">
    <property type="term" value="P:cell division"/>
    <property type="evidence" value="ECO:0007669"/>
    <property type="project" value="UniProtKB-KW"/>
</dbReference>
<evidence type="ECO:0000256" key="9">
    <source>
        <dbReference type="ARBA" id="ARBA00022857"/>
    </source>
</evidence>
<keyword evidence="5 16" id="KW-0963">Cytoplasm</keyword>
<evidence type="ECO:0000256" key="2">
    <source>
        <dbReference type="ARBA" id="ARBA00003921"/>
    </source>
</evidence>
<name>A0A2M8EJH6_UNCKA</name>
<comment type="caution">
    <text evidence="18">The sequence shown here is derived from an EMBL/GenBank/DDBJ whole genome shotgun (WGS) entry which is preliminary data.</text>
</comment>
<dbReference type="GO" id="GO:0005829">
    <property type="term" value="C:cytosol"/>
    <property type="evidence" value="ECO:0007669"/>
    <property type="project" value="TreeGrafter"/>
</dbReference>
<feature type="active site" evidence="16">
    <location>
        <position position="165"/>
    </location>
</feature>
<dbReference type="InterPro" id="IPR011601">
    <property type="entry name" value="MurB_C"/>
</dbReference>
<evidence type="ECO:0000256" key="15">
    <source>
        <dbReference type="ARBA" id="ARBA00048914"/>
    </source>
</evidence>
<dbReference type="InterPro" id="IPR036318">
    <property type="entry name" value="FAD-bd_PCMH-like_sf"/>
</dbReference>
<dbReference type="UniPathway" id="UPA00219"/>
<evidence type="ECO:0000256" key="14">
    <source>
        <dbReference type="ARBA" id="ARBA00023316"/>
    </source>
</evidence>
<dbReference type="NCBIfam" id="NF010480">
    <property type="entry name" value="PRK13905.1"/>
    <property type="match status" value="1"/>
</dbReference>
<dbReference type="InterPro" id="IPR003170">
    <property type="entry name" value="MurB"/>
</dbReference>
<evidence type="ECO:0000256" key="6">
    <source>
        <dbReference type="ARBA" id="ARBA00022618"/>
    </source>
</evidence>
<dbReference type="EC" id="1.3.1.98" evidence="16"/>
<evidence type="ECO:0000256" key="13">
    <source>
        <dbReference type="ARBA" id="ARBA00023306"/>
    </source>
</evidence>
<dbReference type="NCBIfam" id="TIGR00179">
    <property type="entry name" value="murB"/>
    <property type="match status" value="1"/>
</dbReference>
<evidence type="ECO:0000313" key="18">
    <source>
        <dbReference type="EMBL" id="PJC22837.1"/>
    </source>
</evidence>
<feature type="active site" evidence="16">
    <location>
        <position position="302"/>
    </location>
</feature>
<dbReference type="EMBL" id="PFSK01000018">
    <property type="protein sequence ID" value="PJC22837.1"/>
    <property type="molecule type" value="Genomic_DNA"/>
</dbReference>
<evidence type="ECO:0000256" key="16">
    <source>
        <dbReference type="HAMAP-Rule" id="MF_00037"/>
    </source>
</evidence>
<feature type="domain" description="FAD-binding PCMH-type" evidence="17">
    <location>
        <begin position="22"/>
        <end position="186"/>
    </location>
</feature>
<dbReference type="GO" id="GO:0008762">
    <property type="term" value="F:UDP-N-acetylmuramate dehydrogenase activity"/>
    <property type="evidence" value="ECO:0007669"/>
    <property type="project" value="UniProtKB-UniRule"/>
</dbReference>
<dbReference type="Gene3D" id="3.90.78.10">
    <property type="entry name" value="UDP-N-acetylenolpyruvoylglucosamine reductase, C-terminal domain"/>
    <property type="match status" value="1"/>
</dbReference>
<keyword evidence="8 16" id="KW-0274">FAD</keyword>
<proteinExistence type="inferred from homology"/>
<evidence type="ECO:0000313" key="19">
    <source>
        <dbReference type="Proteomes" id="UP000228781"/>
    </source>
</evidence>
<dbReference type="PROSITE" id="PS51387">
    <property type="entry name" value="FAD_PCMH"/>
    <property type="match status" value="1"/>
</dbReference>
<comment type="subcellular location">
    <subcellularLocation>
        <location evidence="3 16">Cytoplasm</location>
    </subcellularLocation>
</comment>
<dbReference type="SUPFAM" id="SSF56176">
    <property type="entry name" value="FAD-binding/transporter-associated domain-like"/>
    <property type="match status" value="1"/>
</dbReference>
<dbReference type="InterPro" id="IPR006094">
    <property type="entry name" value="Oxid_FAD_bind_N"/>
</dbReference>
<gene>
    <name evidence="16" type="primary">murB</name>
    <name evidence="18" type="ORF">CO059_01510</name>
</gene>
<evidence type="ECO:0000256" key="4">
    <source>
        <dbReference type="ARBA" id="ARBA00004752"/>
    </source>
</evidence>
<dbReference type="GO" id="GO:0071949">
    <property type="term" value="F:FAD binding"/>
    <property type="evidence" value="ECO:0007669"/>
    <property type="project" value="InterPro"/>
</dbReference>
<dbReference type="InterPro" id="IPR036635">
    <property type="entry name" value="MurB_C_sf"/>
</dbReference>
<evidence type="ECO:0000256" key="8">
    <source>
        <dbReference type="ARBA" id="ARBA00022827"/>
    </source>
</evidence>
<evidence type="ECO:0000256" key="7">
    <source>
        <dbReference type="ARBA" id="ARBA00022630"/>
    </source>
</evidence>
<evidence type="ECO:0000256" key="10">
    <source>
        <dbReference type="ARBA" id="ARBA00022960"/>
    </source>
</evidence>
<comment type="pathway">
    <text evidence="4 16">Cell wall biogenesis; peptidoglycan biosynthesis.</text>
</comment>
<evidence type="ECO:0000256" key="1">
    <source>
        <dbReference type="ARBA" id="ARBA00001974"/>
    </source>
</evidence>
<dbReference type="InterPro" id="IPR016169">
    <property type="entry name" value="FAD-bd_PCMH_sub2"/>
</dbReference>
<dbReference type="GO" id="GO:0009252">
    <property type="term" value="P:peptidoglycan biosynthetic process"/>
    <property type="evidence" value="ECO:0007669"/>
    <property type="project" value="UniProtKB-UniRule"/>
</dbReference>
<dbReference type="Pfam" id="PF02873">
    <property type="entry name" value="MurB_C"/>
    <property type="match status" value="1"/>
</dbReference>
<dbReference type="GO" id="GO:0071555">
    <property type="term" value="P:cell wall organization"/>
    <property type="evidence" value="ECO:0007669"/>
    <property type="project" value="UniProtKB-KW"/>
</dbReference>
<dbReference type="PANTHER" id="PTHR21071:SF4">
    <property type="entry name" value="UDP-N-ACETYLENOLPYRUVOYLGLUCOSAMINE REDUCTASE"/>
    <property type="match status" value="1"/>
</dbReference>
<dbReference type="SUPFAM" id="SSF56194">
    <property type="entry name" value="Uridine diphospho-N-Acetylenolpyruvylglucosamine reductase, MurB, C-terminal domain"/>
    <property type="match status" value="1"/>
</dbReference>
<keyword evidence="7 16" id="KW-0285">Flavoprotein</keyword>
<dbReference type="Gene3D" id="3.30.465.10">
    <property type="match status" value="1"/>
</dbReference>